<keyword evidence="5 8" id="KW-1133">Transmembrane helix</keyword>
<dbReference type="Gene3D" id="1.20.1250.20">
    <property type="entry name" value="MFS general substrate transporter like domains"/>
    <property type="match status" value="1"/>
</dbReference>
<feature type="transmembrane region" description="Helical" evidence="8">
    <location>
        <begin position="185"/>
        <end position="206"/>
    </location>
</feature>
<sequence>MVSQNSVLQHFNKSLTLACMLIAVSTFNYGFDNAGFNTTQAMDGFQRQFGRYNPTTGKYFLPPSWLSLFNSLNYIGFGVGVMAGSLVSARYGRRMCMFSMSCYALVTATIAVTSTTREQILAARVLNYVYVGMELAVVPVFQSEIVPAPVRGLAVGSYQFSLMFGSLIVNCVCRGTSTMQGNTAWRIPIGLFYVVPTIVLCLVWLIPESPRWLLTKDRVEEAKAAFYKFRVGCVSDEEIAAEFEALQMALRLEPEQGKYKELFQGVNKKRTAIVVAMNFFQQATGQAFASTYGTIFIKGLDTINPFNMSIVMSVVNLTLVSTGLFLNDRIGRRPLLFIGAGIQIAAILTMGGLGTVSVPTDQHKVAIVSMLVIFSAGFVFAWAPLTYVITTEVSALRLRDASQRTASMVNVLMNFAVNFSLPYLLYKPYAALGSKVGFIFGAIAVCAVIFTFFCVPECKGRTLEQVDRMFIEGVPLRHFGDHQLTDVSEEAALEKGEMDVEVKAVEKI</sequence>
<evidence type="ECO:0000259" key="9">
    <source>
        <dbReference type="PROSITE" id="PS50850"/>
    </source>
</evidence>
<dbReference type="SUPFAM" id="SSF103473">
    <property type="entry name" value="MFS general substrate transporter"/>
    <property type="match status" value="1"/>
</dbReference>
<feature type="transmembrane region" description="Helical" evidence="8">
    <location>
        <begin position="306"/>
        <end position="326"/>
    </location>
</feature>
<evidence type="ECO:0000256" key="1">
    <source>
        <dbReference type="ARBA" id="ARBA00004141"/>
    </source>
</evidence>
<feature type="transmembrane region" description="Helical" evidence="8">
    <location>
        <begin position="365"/>
        <end position="389"/>
    </location>
</feature>
<dbReference type="EMBL" id="JAZHXI010000012">
    <property type="protein sequence ID" value="KAL2065608.1"/>
    <property type="molecule type" value="Genomic_DNA"/>
</dbReference>
<evidence type="ECO:0000256" key="7">
    <source>
        <dbReference type="RuleBase" id="RU003346"/>
    </source>
</evidence>
<protein>
    <recommendedName>
        <fullName evidence="9">Major facilitator superfamily (MFS) profile domain-containing protein</fullName>
    </recommendedName>
</protein>
<dbReference type="PANTHER" id="PTHR48022:SF77">
    <property type="entry name" value="MAJOR FACILITATOR SUPERFAMILY (MFS) PROFILE DOMAIN-CONTAINING PROTEIN"/>
    <property type="match status" value="1"/>
</dbReference>
<feature type="transmembrane region" description="Helical" evidence="8">
    <location>
        <begin position="12"/>
        <end position="31"/>
    </location>
</feature>
<evidence type="ECO:0000256" key="5">
    <source>
        <dbReference type="ARBA" id="ARBA00022989"/>
    </source>
</evidence>
<evidence type="ECO:0000256" key="2">
    <source>
        <dbReference type="ARBA" id="ARBA00010992"/>
    </source>
</evidence>
<reference evidence="10 11" key="1">
    <citation type="journal article" date="2024" name="Commun. Biol.">
        <title>Comparative genomic analysis of thermophilic fungi reveals convergent evolutionary adaptations and gene losses.</title>
        <authorList>
            <person name="Steindorff A.S."/>
            <person name="Aguilar-Pontes M.V."/>
            <person name="Robinson A.J."/>
            <person name="Andreopoulos B."/>
            <person name="LaButti K."/>
            <person name="Kuo A."/>
            <person name="Mondo S."/>
            <person name="Riley R."/>
            <person name="Otillar R."/>
            <person name="Haridas S."/>
            <person name="Lipzen A."/>
            <person name="Grimwood J."/>
            <person name="Schmutz J."/>
            <person name="Clum A."/>
            <person name="Reid I.D."/>
            <person name="Moisan M.C."/>
            <person name="Butler G."/>
            <person name="Nguyen T.T.M."/>
            <person name="Dewar K."/>
            <person name="Conant G."/>
            <person name="Drula E."/>
            <person name="Henrissat B."/>
            <person name="Hansel C."/>
            <person name="Singer S."/>
            <person name="Hutchinson M.I."/>
            <person name="de Vries R.P."/>
            <person name="Natvig D.O."/>
            <person name="Powell A.J."/>
            <person name="Tsang A."/>
            <person name="Grigoriev I.V."/>
        </authorList>
    </citation>
    <scope>NUCLEOTIDE SEQUENCE [LARGE SCALE GENOMIC DNA]</scope>
    <source>
        <strain evidence="10 11">CBS 494.80</strain>
    </source>
</reference>
<feature type="transmembrane region" description="Helical" evidence="8">
    <location>
        <begin position="153"/>
        <end position="173"/>
    </location>
</feature>
<evidence type="ECO:0000256" key="4">
    <source>
        <dbReference type="ARBA" id="ARBA00022692"/>
    </source>
</evidence>
<evidence type="ECO:0000256" key="8">
    <source>
        <dbReference type="SAM" id="Phobius"/>
    </source>
</evidence>
<comment type="similarity">
    <text evidence="2 7">Belongs to the major facilitator superfamily. Sugar transporter (TC 2.A.1.1) family.</text>
</comment>
<feature type="transmembrane region" description="Helical" evidence="8">
    <location>
        <begin position="438"/>
        <end position="455"/>
    </location>
</feature>
<dbReference type="InterPro" id="IPR005828">
    <property type="entry name" value="MFS_sugar_transport-like"/>
</dbReference>
<name>A0ABR4C6Q5_9HELO</name>
<dbReference type="Proteomes" id="UP001595075">
    <property type="component" value="Unassembled WGS sequence"/>
</dbReference>
<keyword evidence="3 7" id="KW-0813">Transport</keyword>
<evidence type="ECO:0000313" key="11">
    <source>
        <dbReference type="Proteomes" id="UP001595075"/>
    </source>
</evidence>
<comment type="caution">
    <text evidence="10">The sequence shown here is derived from an EMBL/GenBank/DDBJ whole genome shotgun (WGS) entry which is preliminary data.</text>
</comment>
<dbReference type="InterPro" id="IPR020846">
    <property type="entry name" value="MFS_dom"/>
</dbReference>
<feature type="transmembrane region" description="Helical" evidence="8">
    <location>
        <begin position="71"/>
        <end position="91"/>
    </location>
</feature>
<feature type="domain" description="Major facilitator superfamily (MFS) profile" evidence="9">
    <location>
        <begin position="18"/>
        <end position="459"/>
    </location>
</feature>
<accession>A0ABR4C6Q5</accession>
<keyword evidence="6 8" id="KW-0472">Membrane</keyword>
<keyword evidence="4 8" id="KW-0812">Transmembrane</keyword>
<feature type="transmembrane region" description="Helical" evidence="8">
    <location>
        <begin position="125"/>
        <end position="141"/>
    </location>
</feature>
<feature type="transmembrane region" description="Helical" evidence="8">
    <location>
        <begin position="335"/>
        <end position="353"/>
    </location>
</feature>
<comment type="subcellular location">
    <subcellularLocation>
        <location evidence="1">Membrane</location>
        <topology evidence="1">Multi-pass membrane protein</topology>
    </subcellularLocation>
</comment>
<organism evidence="10 11">
    <name type="scientific">Oculimacula yallundae</name>
    <dbReference type="NCBI Taxonomy" id="86028"/>
    <lineage>
        <taxon>Eukaryota</taxon>
        <taxon>Fungi</taxon>
        <taxon>Dikarya</taxon>
        <taxon>Ascomycota</taxon>
        <taxon>Pezizomycotina</taxon>
        <taxon>Leotiomycetes</taxon>
        <taxon>Helotiales</taxon>
        <taxon>Ploettnerulaceae</taxon>
        <taxon>Oculimacula</taxon>
    </lineage>
</organism>
<keyword evidence="11" id="KW-1185">Reference proteome</keyword>
<dbReference type="Pfam" id="PF00083">
    <property type="entry name" value="Sugar_tr"/>
    <property type="match status" value="1"/>
</dbReference>
<dbReference type="PANTHER" id="PTHR48022">
    <property type="entry name" value="PLASTIDIC GLUCOSE TRANSPORTER 4"/>
    <property type="match status" value="1"/>
</dbReference>
<evidence type="ECO:0000256" key="6">
    <source>
        <dbReference type="ARBA" id="ARBA00023136"/>
    </source>
</evidence>
<dbReference type="PROSITE" id="PS50850">
    <property type="entry name" value="MFS"/>
    <property type="match status" value="1"/>
</dbReference>
<dbReference type="InterPro" id="IPR003663">
    <property type="entry name" value="Sugar/inositol_transpt"/>
</dbReference>
<dbReference type="NCBIfam" id="TIGR00879">
    <property type="entry name" value="SP"/>
    <property type="match status" value="1"/>
</dbReference>
<evidence type="ECO:0000313" key="10">
    <source>
        <dbReference type="EMBL" id="KAL2065608.1"/>
    </source>
</evidence>
<dbReference type="InterPro" id="IPR036259">
    <property type="entry name" value="MFS_trans_sf"/>
</dbReference>
<evidence type="ECO:0000256" key="3">
    <source>
        <dbReference type="ARBA" id="ARBA00022448"/>
    </source>
</evidence>
<feature type="transmembrane region" description="Helical" evidence="8">
    <location>
        <begin position="409"/>
        <end position="426"/>
    </location>
</feature>
<gene>
    <name evidence="10" type="ORF">VTL71DRAFT_3278</name>
</gene>
<proteinExistence type="inferred from homology"/>
<dbReference type="InterPro" id="IPR050360">
    <property type="entry name" value="MFS_Sugar_Transporters"/>
</dbReference>